<comment type="subcellular location">
    <subcellularLocation>
        <location evidence="1">Cell membrane</location>
        <topology evidence="1">Multi-pass membrane protein</topology>
    </subcellularLocation>
</comment>
<keyword evidence="3 7" id="KW-0812">Transmembrane</keyword>
<feature type="transmembrane region" description="Helical" evidence="7">
    <location>
        <begin position="652"/>
        <end position="671"/>
    </location>
</feature>
<organism evidence="9 10">
    <name type="scientific">Microbispora maris</name>
    <dbReference type="NCBI Taxonomy" id="3144104"/>
    <lineage>
        <taxon>Bacteria</taxon>
        <taxon>Bacillati</taxon>
        <taxon>Actinomycetota</taxon>
        <taxon>Actinomycetes</taxon>
        <taxon>Streptosporangiales</taxon>
        <taxon>Streptosporangiaceae</taxon>
        <taxon>Microbispora</taxon>
    </lineage>
</organism>
<dbReference type="EMBL" id="JBDJAW010000017">
    <property type="protein sequence ID" value="MEN3537691.1"/>
    <property type="molecule type" value="Genomic_DNA"/>
</dbReference>
<dbReference type="InterPro" id="IPR050545">
    <property type="entry name" value="Mycobact_MmpL"/>
</dbReference>
<accession>A0ABV0AUQ6</accession>
<dbReference type="SUPFAM" id="SSF82866">
    <property type="entry name" value="Multidrug efflux transporter AcrB transmembrane domain"/>
    <property type="match status" value="2"/>
</dbReference>
<dbReference type="Gene3D" id="1.20.1640.10">
    <property type="entry name" value="Multidrug efflux transporter AcrB transmembrane domain"/>
    <property type="match status" value="2"/>
</dbReference>
<feature type="compositionally biased region" description="Low complexity" evidence="6">
    <location>
        <begin position="734"/>
        <end position="751"/>
    </location>
</feature>
<dbReference type="InterPro" id="IPR000731">
    <property type="entry name" value="SSD"/>
</dbReference>
<dbReference type="Pfam" id="PF03176">
    <property type="entry name" value="MMPL"/>
    <property type="match status" value="3"/>
</dbReference>
<reference evidence="9 10" key="1">
    <citation type="submission" date="2024-05" db="EMBL/GenBank/DDBJ databases">
        <title>Microbispora sp.ZYX-F-249.</title>
        <authorList>
            <person name="Xie H."/>
        </authorList>
    </citation>
    <scope>NUCLEOTIDE SEQUENCE [LARGE SCALE GENOMIC DNA]</scope>
    <source>
        <strain evidence="9 10">ZYX-F-249</strain>
    </source>
</reference>
<proteinExistence type="predicted"/>
<feature type="domain" description="SSD" evidence="8">
    <location>
        <begin position="200"/>
        <end position="329"/>
    </location>
</feature>
<feature type="transmembrane region" description="Helical" evidence="7">
    <location>
        <begin position="304"/>
        <end position="330"/>
    </location>
</feature>
<feature type="transmembrane region" description="Helical" evidence="7">
    <location>
        <begin position="525"/>
        <end position="544"/>
    </location>
</feature>
<evidence type="ECO:0000259" key="8">
    <source>
        <dbReference type="PROSITE" id="PS50156"/>
    </source>
</evidence>
<dbReference type="PROSITE" id="PS50156">
    <property type="entry name" value="SSD"/>
    <property type="match status" value="1"/>
</dbReference>
<evidence type="ECO:0000313" key="9">
    <source>
        <dbReference type="EMBL" id="MEN3537691.1"/>
    </source>
</evidence>
<evidence type="ECO:0000256" key="4">
    <source>
        <dbReference type="ARBA" id="ARBA00022989"/>
    </source>
</evidence>
<keyword evidence="5 7" id="KW-0472">Membrane</keyword>
<comment type="caution">
    <text evidence="9">The sequence shown here is derived from an EMBL/GenBank/DDBJ whole genome shotgun (WGS) entry which is preliminary data.</text>
</comment>
<dbReference type="Proteomes" id="UP001447516">
    <property type="component" value="Unassembled WGS sequence"/>
</dbReference>
<evidence type="ECO:0000256" key="7">
    <source>
        <dbReference type="SAM" id="Phobius"/>
    </source>
</evidence>
<dbReference type="PANTHER" id="PTHR33406:SF13">
    <property type="entry name" value="MEMBRANE PROTEIN YDFJ"/>
    <property type="match status" value="1"/>
</dbReference>
<feature type="region of interest" description="Disordered" evidence="6">
    <location>
        <begin position="729"/>
        <end position="751"/>
    </location>
</feature>
<feature type="transmembrane region" description="Helical" evidence="7">
    <location>
        <begin position="677"/>
        <end position="705"/>
    </location>
</feature>
<keyword evidence="4 7" id="KW-1133">Transmembrane helix</keyword>
<keyword evidence="10" id="KW-1185">Reference proteome</keyword>
<feature type="transmembrane region" description="Helical" evidence="7">
    <location>
        <begin position="368"/>
        <end position="388"/>
    </location>
</feature>
<dbReference type="InterPro" id="IPR004869">
    <property type="entry name" value="MMPL_dom"/>
</dbReference>
<gene>
    <name evidence="9" type="ORF">AAH991_21440</name>
</gene>
<protein>
    <submittedName>
        <fullName evidence="9">MMPL family transporter</fullName>
    </submittedName>
</protein>
<evidence type="ECO:0000256" key="6">
    <source>
        <dbReference type="SAM" id="MobiDB-lite"/>
    </source>
</evidence>
<evidence type="ECO:0000256" key="2">
    <source>
        <dbReference type="ARBA" id="ARBA00022475"/>
    </source>
</evidence>
<evidence type="ECO:0000313" key="10">
    <source>
        <dbReference type="Proteomes" id="UP001447516"/>
    </source>
</evidence>
<evidence type="ECO:0000256" key="1">
    <source>
        <dbReference type="ARBA" id="ARBA00004651"/>
    </source>
</evidence>
<dbReference type="PANTHER" id="PTHR33406">
    <property type="entry name" value="MEMBRANE PROTEIN MJ1562-RELATED"/>
    <property type="match status" value="1"/>
</dbReference>
<sequence>MSGLLGRLGGWCARHGWLVLTLWVLAAGLLTAGTLVWGRPVNNDVAIPGTDAQRAHELMREGFGPGFDAGGTVQLVLYTADGTLIDKSRKKAVEQSMDALRRAPHVAQVETPYRIGGMSSNLRIGMITVRLVGQDTTKIAQTSEQLVAAAAPAARAGIEVVPSDSSTPADKQIKTGASEVAGVVVALLVLLFAFGTLVAALIPVFTALISIGVGLGVIALLGHVVDVPSTASILATMIGLGVGIDYALFLLSRHRSLLAAGVPVREAVRRTAASSGGAVLFAGGTVVIALSALMFAGFPLLSTLGWITGVSVVCAVLTSITLVPALLGILGHRVNALRLPFSGRTAARPDGPATGWARLGAWVARRPWRVLAVTVVVLAALAAPAVTIKLGPLDNGYGDKGTPARRAYELIEAGFGPGANGGLVVVAELDRKIADSTPPDPVVQVLRQRVEHTEGVAFVAPPKVNEDGRSVLIQAVPGYAPSDPRALDVVKRVRAIEVPGAHVHVGGEVAGLADAGDRIMGRTPLVVGIVVLLSALLLLLAFRAPLVAIKAAVMNLVSLGAAFGALAVVFSHGLGSRLVGMDPPPSADGSYLATLFFSVPIDTYVPLILFAVLFGLSMDYEVFLLTSVRQAYARSGDNRGAVAEGLGSTGRVITSAALIMVAVFTAFIAYPDPLVKVFGVGLAVAIAVDATLIRGFLVPATMVLLGRLNWWIPRWLDRILPNLSIEGHEEDGEPAGPAEPELVGAGRHARP</sequence>
<keyword evidence="2" id="KW-1003">Cell membrane</keyword>
<name>A0ABV0AUQ6_9ACTN</name>
<feature type="transmembrane region" description="Helical" evidence="7">
    <location>
        <begin position="272"/>
        <end position="298"/>
    </location>
</feature>
<feature type="transmembrane region" description="Helical" evidence="7">
    <location>
        <begin position="231"/>
        <end position="251"/>
    </location>
</feature>
<dbReference type="RefSeq" id="WP_346227650.1">
    <property type="nucleotide sequence ID" value="NZ_JBDJAW010000017.1"/>
</dbReference>
<feature type="transmembrane region" description="Helical" evidence="7">
    <location>
        <begin position="591"/>
        <end position="616"/>
    </location>
</feature>
<evidence type="ECO:0000256" key="3">
    <source>
        <dbReference type="ARBA" id="ARBA00022692"/>
    </source>
</evidence>
<feature type="transmembrane region" description="Helical" evidence="7">
    <location>
        <begin position="180"/>
        <end position="202"/>
    </location>
</feature>
<evidence type="ECO:0000256" key="5">
    <source>
        <dbReference type="ARBA" id="ARBA00023136"/>
    </source>
</evidence>
<feature type="transmembrane region" description="Helical" evidence="7">
    <location>
        <begin position="551"/>
        <end position="571"/>
    </location>
</feature>